<proteinExistence type="predicted"/>
<keyword evidence="2" id="KW-0472">Membrane</keyword>
<protein>
    <recommendedName>
        <fullName evidence="3">DUF4349 domain-containing protein</fullName>
    </recommendedName>
</protein>
<sequence length="450" mass="45344">MATSTTTPGATRDTEEPTSPGRTTPDRPDAARPRADADAARDRTTGDEDRAGGGEDRAGGSIETGGAGETDPVLAPAARRRRRIIVGALILAAVLLGGVALGAVVDELDDGSIGTSSFGAAEPAPITVQADSAGPSGAGPSQGRGLRETDSDLSSGVGAAAPSPGVARDAPAQSSTVPGQPGGTGGEPARPAGAEPRIVRNGATTLLVPVGQVDRTVQGLSTTVTGLDGYVESSEVSGTSSTTDDDYQYATVNLRVPTASFERLRSGLGELGEISSATTSSRDVTGEYVDIEARKRALEASRAAYLGLLAKATTVGETLSVQQAIDGVQIQIEQLEGQRMVLADASDLATLSVRIMEADAGSSPAPDDESSGLDDAVSRSWDRFVRGIEVIIALIGPLVLVGLLAGVGYGAVRLARRLRRPAAPAVDPRETGSGAPPAPSGGNGADGPTP</sequence>
<evidence type="ECO:0000313" key="5">
    <source>
        <dbReference type="Proteomes" id="UP000179627"/>
    </source>
</evidence>
<feature type="transmembrane region" description="Helical" evidence="2">
    <location>
        <begin position="84"/>
        <end position="105"/>
    </location>
</feature>
<comment type="caution">
    <text evidence="4">The sequence shown here is derived from an EMBL/GenBank/DDBJ whole genome shotgun (WGS) entry which is preliminary data.</text>
</comment>
<dbReference type="OrthoDB" id="186919at2"/>
<feature type="domain" description="DUF4349" evidence="3">
    <location>
        <begin position="197"/>
        <end position="413"/>
    </location>
</feature>
<dbReference type="AlphaFoldDB" id="A0A1S1QQ66"/>
<dbReference type="EMBL" id="MBLM01000114">
    <property type="protein sequence ID" value="OHV36853.1"/>
    <property type="molecule type" value="Genomic_DNA"/>
</dbReference>
<dbReference type="InterPro" id="IPR025645">
    <property type="entry name" value="DUF4349"/>
</dbReference>
<feature type="compositionally biased region" description="Basic and acidic residues" evidence="1">
    <location>
        <begin position="24"/>
        <end position="58"/>
    </location>
</feature>
<feature type="compositionally biased region" description="Low complexity" evidence="1">
    <location>
        <begin position="154"/>
        <end position="167"/>
    </location>
</feature>
<dbReference type="Proteomes" id="UP000179627">
    <property type="component" value="Unassembled WGS sequence"/>
</dbReference>
<feature type="compositionally biased region" description="Gly residues" evidence="1">
    <location>
        <begin position="441"/>
        <end position="450"/>
    </location>
</feature>
<evidence type="ECO:0000313" key="4">
    <source>
        <dbReference type="EMBL" id="OHV36853.1"/>
    </source>
</evidence>
<accession>A0A1S1QQ66</accession>
<organism evidence="4 5">
    <name type="scientific">Parafrankia colletiae</name>
    <dbReference type="NCBI Taxonomy" id="573497"/>
    <lineage>
        <taxon>Bacteria</taxon>
        <taxon>Bacillati</taxon>
        <taxon>Actinomycetota</taxon>
        <taxon>Actinomycetes</taxon>
        <taxon>Frankiales</taxon>
        <taxon>Frankiaceae</taxon>
        <taxon>Parafrankia</taxon>
    </lineage>
</organism>
<feature type="region of interest" description="Disordered" evidence="1">
    <location>
        <begin position="126"/>
        <end position="195"/>
    </location>
</feature>
<evidence type="ECO:0000256" key="1">
    <source>
        <dbReference type="SAM" id="MobiDB-lite"/>
    </source>
</evidence>
<dbReference type="RefSeq" id="WP_071084541.1">
    <property type="nucleotide sequence ID" value="NZ_MBLM01000114.1"/>
</dbReference>
<dbReference type="Pfam" id="PF14257">
    <property type="entry name" value="DUF4349"/>
    <property type="match status" value="1"/>
</dbReference>
<reference evidence="5" key="1">
    <citation type="submission" date="2016-07" db="EMBL/GenBank/DDBJ databases">
        <title>Sequence Frankia sp. strain CcI1.17.</title>
        <authorList>
            <person name="Ghodhbane-Gtari F."/>
            <person name="Swanson E."/>
            <person name="Gueddou A."/>
            <person name="Morris K."/>
            <person name="Hezbri K."/>
            <person name="Ktari A."/>
            <person name="Nouioui I."/>
            <person name="Abebe-Akele F."/>
            <person name="Simpson S."/>
            <person name="Thomas K."/>
            <person name="Gtari M."/>
            <person name="Tisa L.S."/>
            <person name="Hurst S."/>
        </authorList>
    </citation>
    <scope>NUCLEOTIDE SEQUENCE [LARGE SCALE GENOMIC DNA]</scope>
    <source>
        <strain evidence="5">Cc1.17</strain>
    </source>
</reference>
<feature type="region of interest" description="Disordered" evidence="1">
    <location>
        <begin position="421"/>
        <end position="450"/>
    </location>
</feature>
<evidence type="ECO:0000256" key="2">
    <source>
        <dbReference type="SAM" id="Phobius"/>
    </source>
</evidence>
<name>A0A1S1QQ66_9ACTN</name>
<keyword evidence="5" id="KW-1185">Reference proteome</keyword>
<feature type="region of interest" description="Disordered" evidence="1">
    <location>
        <begin position="1"/>
        <end position="74"/>
    </location>
</feature>
<keyword evidence="2" id="KW-0812">Transmembrane</keyword>
<evidence type="ECO:0000259" key="3">
    <source>
        <dbReference type="Pfam" id="PF14257"/>
    </source>
</evidence>
<keyword evidence="2" id="KW-1133">Transmembrane helix</keyword>
<feature type="transmembrane region" description="Helical" evidence="2">
    <location>
        <begin position="390"/>
        <end position="412"/>
    </location>
</feature>
<gene>
    <name evidence="4" type="ORF">CC117_16890</name>
</gene>